<gene>
    <name evidence="1" type="ORF">QLQ12_11050</name>
</gene>
<dbReference type="Proteomes" id="UP001241758">
    <property type="component" value="Unassembled WGS sequence"/>
</dbReference>
<organism evidence="1 2">
    <name type="scientific">Actinoplanes sandaracinus</name>
    <dbReference type="NCBI Taxonomy" id="3045177"/>
    <lineage>
        <taxon>Bacteria</taxon>
        <taxon>Bacillati</taxon>
        <taxon>Actinomycetota</taxon>
        <taxon>Actinomycetes</taxon>
        <taxon>Micromonosporales</taxon>
        <taxon>Micromonosporaceae</taxon>
        <taxon>Actinoplanes</taxon>
    </lineage>
</organism>
<keyword evidence="2" id="KW-1185">Reference proteome</keyword>
<dbReference type="RefSeq" id="WP_282759149.1">
    <property type="nucleotide sequence ID" value="NZ_JASCTH010000006.1"/>
</dbReference>
<reference evidence="1 2" key="1">
    <citation type="submission" date="2023-05" db="EMBL/GenBank/DDBJ databases">
        <title>Actinoplanes sp. NEAU-A12 genome sequencing.</title>
        <authorList>
            <person name="Wang Z.-S."/>
        </authorList>
    </citation>
    <scope>NUCLEOTIDE SEQUENCE [LARGE SCALE GENOMIC DNA]</scope>
    <source>
        <strain evidence="1 2">NEAU-A12</strain>
    </source>
</reference>
<evidence type="ECO:0000313" key="1">
    <source>
        <dbReference type="EMBL" id="MDI6099134.1"/>
    </source>
</evidence>
<proteinExistence type="predicted"/>
<dbReference type="EMBL" id="JASCTH010000006">
    <property type="protein sequence ID" value="MDI6099134.1"/>
    <property type="molecule type" value="Genomic_DNA"/>
</dbReference>
<comment type="caution">
    <text evidence="1">The sequence shown here is derived from an EMBL/GenBank/DDBJ whole genome shotgun (WGS) entry which is preliminary data.</text>
</comment>
<evidence type="ECO:0000313" key="2">
    <source>
        <dbReference type="Proteomes" id="UP001241758"/>
    </source>
</evidence>
<name>A0ABT6WHC4_9ACTN</name>
<accession>A0ABT6WHC4</accession>
<protein>
    <submittedName>
        <fullName evidence="1">Uncharacterized protein</fullName>
    </submittedName>
</protein>
<sequence>MNDIQELSVDVTAEDGWVTVTVAVGDAVSSAVVERVGDPAIAKNVPIGTRKAANLRMLVNDEAARLRPGPGRFARGSYKVAVVHDSVTYRLRPKSPDTSRLTRDGVRLGDFELKSDGSVSVDWFEENRDSVTPTDAAIGYALATAFGTGAQFFLLMLFDVVGAAGPD</sequence>